<reference evidence="1 2" key="1">
    <citation type="submission" date="2016-09" db="EMBL/GenBank/DDBJ databases">
        <title>Pseudonocardia autotrophica DSM535, a candidate organism with high potential of specific P450 cytochromes.</title>
        <authorList>
            <person name="Grumaz C."/>
            <person name="Vainshtein Y."/>
            <person name="Kirstahler P."/>
            <person name="Sohn K."/>
        </authorList>
    </citation>
    <scope>NUCLEOTIDE SEQUENCE [LARGE SCALE GENOMIC DNA]</scope>
    <source>
        <strain evidence="1 2">DSM 535</strain>
    </source>
</reference>
<organism evidence="1 2">
    <name type="scientific">Pseudonocardia autotrophica</name>
    <name type="common">Amycolata autotrophica</name>
    <name type="synonym">Nocardia autotrophica</name>
    <dbReference type="NCBI Taxonomy" id="2074"/>
    <lineage>
        <taxon>Bacteria</taxon>
        <taxon>Bacillati</taxon>
        <taxon>Actinomycetota</taxon>
        <taxon>Actinomycetes</taxon>
        <taxon>Pseudonocardiales</taxon>
        <taxon>Pseudonocardiaceae</taxon>
        <taxon>Pseudonocardia</taxon>
    </lineage>
</organism>
<dbReference type="Proteomes" id="UP000194360">
    <property type="component" value="Unassembled WGS sequence"/>
</dbReference>
<comment type="caution">
    <text evidence="1">The sequence shown here is derived from an EMBL/GenBank/DDBJ whole genome shotgun (WGS) entry which is preliminary data.</text>
</comment>
<dbReference type="Gene3D" id="3.50.50.60">
    <property type="entry name" value="FAD/NAD(P)-binding domain"/>
    <property type="match status" value="1"/>
</dbReference>
<evidence type="ECO:0000313" key="1">
    <source>
        <dbReference type="EMBL" id="OSY37046.1"/>
    </source>
</evidence>
<dbReference type="SUPFAM" id="SSF51905">
    <property type="entry name" value="FAD/NAD(P)-binding domain"/>
    <property type="match status" value="1"/>
</dbReference>
<dbReference type="InterPro" id="IPR036188">
    <property type="entry name" value="FAD/NAD-bd_sf"/>
</dbReference>
<dbReference type="EMBL" id="MIGB01000033">
    <property type="protein sequence ID" value="OSY37046.1"/>
    <property type="molecule type" value="Genomic_DNA"/>
</dbReference>
<keyword evidence="2" id="KW-1185">Reference proteome</keyword>
<protein>
    <submittedName>
        <fullName evidence="1">Uncharacterized protein</fullName>
    </submittedName>
</protein>
<dbReference type="AlphaFoldDB" id="A0A1Y2MP81"/>
<name>A0A1Y2MP81_PSEAH</name>
<sequence>MTAEALLRDPDVLLSGVDSVAVCDDGFGGWSGIGAVETALAAGLPVTLVAPGAAFAHGIPPESRTQLLERLAGRPLTVRLPASPMRSAGGVLVVRTAFDGVEHEVPAGLVVQVGTRRPVSVPFPDRPATWIGDAVAPRGVSHATAEGRAAAEEAALRGPDRVR</sequence>
<evidence type="ECO:0000313" key="2">
    <source>
        <dbReference type="Proteomes" id="UP000194360"/>
    </source>
</evidence>
<accession>A0A1Y2MP81</accession>
<proteinExistence type="predicted"/>
<gene>
    <name evidence="1" type="ORF">BG845_04929</name>
</gene>
<dbReference type="Gene3D" id="3.40.50.720">
    <property type="entry name" value="NAD(P)-binding Rossmann-like Domain"/>
    <property type="match status" value="1"/>
</dbReference>